<comment type="caution">
    <text evidence="1">The sequence shown here is derived from an EMBL/GenBank/DDBJ whole genome shotgun (WGS) entry which is preliminary data.</text>
</comment>
<gene>
    <name evidence="1" type="ORF">HZS61_002304</name>
</gene>
<evidence type="ECO:0000313" key="2">
    <source>
        <dbReference type="Proteomes" id="UP000593570"/>
    </source>
</evidence>
<organism evidence="1 2">
    <name type="scientific">Fusarium oxysporum f. sp. conglutinans</name>
    <dbReference type="NCBI Taxonomy" id="100902"/>
    <lineage>
        <taxon>Eukaryota</taxon>
        <taxon>Fungi</taxon>
        <taxon>Dikarya</taxon>
        <taxon>Ascomycota</taxon>
        <taxon>Pezizomycotina</taxon>
        <taxon>Sordariomycetes</taxon>
        <taxon>Hypocreomycetidae</taxon>
        <taxon>Hypocreales</taxon>
        <taxon>Nectriaceae</taxon>
        <taxon>Fusarium</taxon>
        <taxon>Fusarium oxysporum species complex</taxon>
    </lineage>
</organism>
<proteinExistence type="predicted"/>
<dbReference type="Proteomes" id="UP000593570">
    <property type="component" value="Unassembled WGS sequence"/>
</dbReference>
<protein>
    <submittedName>
        <fullName evidence="1">Uncharacterized protein</fullName>
    </submittedName>
</protein>
<reference evidence="1 2" key="1">
    <citation type="journal article" date="2020" name="bioRxiv">
        <title>A chromosome-scale genome assembly for the Fusarium oxysporum strain Fo5176 to establish a model Arabidopsis-fungal pathosystem.</title>
        <authorList>
            <person name="Fokkens L."/>
            <person name="Guo L."/>
            <person name="Dora S."/>
            <person name="Wang B."/>
            <person name="Ye K."/>
            <person name="Sanchez-Rodriguez C."/>
            <person name="Croll D."/>
        </authorList>
    </citation>
    <scope>NUCLEOTIDE SEQUENCE [LARGE SCALE GENOMIC DNA]</scope>
    <source>
        <strain evidence="1 2">Fo5176</strain>
    </source>
</reference>
<sequence length="133" mass="14635">MDKNALTVIDGFMSALIYLEHGEPPTGCSGTLDDRLDMIPAWYSARKVQHGIKVVWNLLIQTGNPAITSFLNKSYEDANDLCFEGMIVFYIAEDDMVPSTLKQAFALCSLSYVVSRLSSREGPDKRDVLAGPG</sequence>
<dbReference type="EMBL" id="JACDXP010000010">
    <property type="protein sequence ID" value="KAF6518226.1"/>
    <property type="molecule type" value="Genomic_DNA"/>
</dbReference>
<dbReference type="AlphaFoldDB" id="A0A8H6GIR7"/>
<name>A0A8H6GIR7_FUSOX</name>
<evidence type="ECO:0000313" key="1">
    <source>
        <dbReference type="EMBL" id="KAF6518226.1"/>
    </source>
</evidence>
<accession>A0A8H6GIR7</accession>